<feature type="region of interest" description="Disordered" evidence="1">
    <location>
        <begin position="551"/>
        <end position="579"/>
    </location>
</feature>
<dbReference type="Proteomes" id="UP000604046">
    <property type="component" value="Unassembled WGS sequence"/>
</dbReference>
<feature type="domain" description="Helicase C-terminal" evidence="3">
    <location>
        <begin position="262"/>
        <end position="420"/>
    </location>
</feature>
<feature type="compositionally biased region" description="Polar residues" evidence="1">
    <location>
        <begin position="551"/>
        <end position="562"/>
    </location>
</feature>
<dbReference type="AlphaFoldDB" id="A0A812LAC9"/>
<organism evidence="4 5">
    <name type="scientific">Symbiodinium natans</name>
    <dbReference type="NCBI Taxonomy" id="878477"/>
    <lineage>
        <taxon>Eukaryota</taxon>
        <taxon>Sar</taxon>
        <taxon>Alveolata</taxon>
        <taxon>Dinophyceae</taxon>
        <taxon>Suessiales</taxon>
        <taxon>Symbiodiniaceae</taxon>
        <taxon>Symbiodinium</taxon>
    </lineage>
</organism>
<evidence type="ECO:0008006" key="6">
    <source>
        <dbReference type="Google" id="ProtNLM"/>
    </source>
</evidence>
<comment type="caution">
    <text evidence="4">The sequence shown here is derived from an EMBL/GenBank/DDBJ whole genome shotgun (WGS) entry which is preliminary data.</text>
</comment>
<dbReference type="InterPro" id="IPR001650">
    <property type="entry name" value="Helicase_C-like"/>
</dbReference>
<dbReference type="PANTHER" id="PTHR47396:SF1">
    <property type="entry name" value="ATP-DEPENDENT HELICASE IRC3-RELATED"/>
    <property type="match status" value="1"/>
</dbReference>
<feature type="region of interest" description="Disordered" evidence="1">
    <location>
        <begin position="450"/>
        <end position="507"/>
    </location>
</feature>
<protein>
    <recommendedName>
        <fullName evidence="6">Helicase</fullName>
    </recommendedName>
</protein>
<dbReference type="InterPro" id="IPR006935">
    <property type="entry name" value="Helicase/UvrB_N"/>
</dbReference>
<dbReference type="PROSITE" id="PS51192">
    <property type="entry name" value="HELICASE_ATP_BIND_1"/>
    <property type="match status" value="1"/>
</dbReference>
<proteinExistence type="predicted"/>
<dbReference type="InterPro" id="IPR014001">
    <property type="entry name" value="Helicase_ATP-bd"/>
</dbReference>
<evidence type="ECO:0000259" key="3">
    <source>
        <dbReference type="PROSITE" id="PS51194"/>
    </source>
</evidence>
<dbReference type="PANTHER" id="PTHR47396">
    <property type="entry name" value="TYPE I RESTRICTION ENZYME ECOKI R PROTEIN"/>
    <property type="match status" value="1"/>
</dbReference>
<sequence length="907" mass="101071">MGVDLLGIDGRLAVLCCCETGNVTALRRDVKRFLRTARWVCKAEDCRLVSRFGFKLPKEFKRWLQNCNIKHQTISQAEAQQLATSSTSDPGDPASESTSQPLRPCQQACLEACAEGARVIQMACGTGKTRVIRELAENVSGKVLITVPSRVLLEQFAPQFPTFCKAGTGYNKRIRKRAPGFVAVTDSVRFLKDLEFEAVFVDEAHHPLAPGLPESQELYLFSATHRNSTDFEYSMAQAIEDGVLCDYDLTVPVITEGHAYLGLANLLLRQPGRFRRVLAYCNTVAEAKRFRRTLEVAGIAAWHINGNTERKKRAEVLEEFSGNMKNTVHVLVTVQVLGEGVNIPNADTCMFVEPRSSYTSIVQAIGRILRQDTSKPLAHIILPAMKMHAETPAPASGLAEGGFTSVAADDAADPSSWDAAGQERQAVGLEPAIGSTNAGPTIPARTMSEGRALAQVSTNSKTARDERHVLHSEEGVPNGPSTALASQENHSQHAATKSHATSGGEGLEVQKDRLQPAVLRAATTESEFQQHPTKSTALHQNLEVGLQSRLQAQARASKSSLGKQPHAQPANEAESNNRVVKDVPALAPPMQNTLGKKLKLTSSSSVQTEQSYTSQLERFLSTIAQADSRLADLSSLGSRLWFTTCNSVQATSIPAATTRGWYSQLAIMLQTPDRWEARMLQLEDFAKRHRRLPRVYGSTQEKSLFYWLKNAGYLIARGGMGTSQRFQRFLASSSQLVIQRALKWQDREAHFRRQCAKLRDYVDKFQCLPQNTPYPQSESHKLAKWLSHQRKDLFRNTFSPRRAEDRKSAVINIHPLVAKYVQSRRPQRPETKKLAAARASKLLRFVHKNGQLPRATSSAEECSLYQWMWRQRRQMAQLSPQQQSELFGLHPLITAFWNKLYRKRRQS</sequence>
<dbReference type="Gene3D" id="3.40.50.300">
    <property type="entry name" value="P-loop containing nucleotide triphosphate hydrolases"/>
    <property type="match status" value="2"/>
</dbReference>
<gene>
    <name evidence="4" type="ORF">SNAT2548_LOCUS11258</name>
</gene>
<dbReference type="GO" id="GO:0003677">
    <property type="term" value="F:DNA binding"/>
    <property type="evidence" value="ECO:0007669"/>
    <property type="project" value="InterPro"/>
</dbReference>
<dbReference type="SMART" id="SM00487">
    <property type="entry name" value="DEXDc"/>
    <property type="match status" value="1"/>
</dbReference>
<feature type="region of interest" description="Disordered" evidence="1">
    <location>
        <begin position="80"/>
        <end position="101"/>
    </location>
</feature>
<dbReference type="SUPFAM" id="SSF52540">
    <property type="entry name" value="P-loop containing nucleoside triphosphate hydrolases"/>
    <property type="match status" value="1"/>
</dbReference>
<dbReference type="SMART" id="SM00490">
    <property type="entry name" value="HELICc"/>
    <property type="match status" value="1"/>
</dbReference>
<evidence type="ECO:0000259" key="2">
    <source>
        <dbReference type="PROSITE" id="PS51192"/>
    </source>
</evidence>
<keyword evidence="5" id="KW-1185">Reference proteome</keyword>
<dbReference type="EMBL" id="CAJNDS010001001">
    <property type="protein sequence ID" value="CAE7243300.1"/>
    <property type="molecule type" value="Genomic_DNA"/>
</dbReference>
<feature type="compositionally biased region" description="Basic and acidic residues" evidence="1">
    <location>
        <begin position="462"/>
        <end position="474"/>
    </location>
</feature>
<dbReference type="GO" id="GO:0005829">
    <property type="term" value="C:cytosol"/>
    <property type="evidence" value="ECO:0007669"/>
    <property type="project" value="TreeGrafter"/>
</dbReference>
<dbReference type="Pfam" id="PF00271">
    <property type="entry name" value="Helicase_C"/>
    <property type="match status" value="1"/>
</dbReference>
<accession>A0A812LAC9</accession>
<dbReference type="InterPro" id="IPR027417">
    <property type="entry name" value="P-loop_NTPase"/>
</dbReference>
<name>A0A812LAC9_9DINO</name>
<dbReference type="GO" id="GO:0016787">
    <property type="term" value="F:hydrolase activity"/>
    <property type="evidence" value="ECO:0007669"/>
    <property type="project" value="InterPro"/>
</dbReference>
<dbReference type="Pfam" id="PF04851">
    <property type="entry name" value="ResIII"/>
    <property type="match status" value="1"/>
</dbReference>
<evidence type="ECO:0000256" key="1">
    <source>
        <dbReference type="SAM" id="MobiDB-lite"/>
    </source>
</evidence>
<feature type="compositionally biased region" description="Polar residues" evidence="1">
    <location>
        <begin position="479"/>
        <end position="501"/>
    </location>
</feature>
<evidence type="ECO:0000313" key="5">
    <source>
        <dbReference type="Proteomes" id="UP000604046"/>
    </source>
</evidence>
<dbReference type="OrthoDB" id="448300at2759"/>
<reference evidence="4" key="1">
    <citation type="submission" date="2021-02" db="EMBL/GenBank/DDBJ databases">
        <authorList>
            <person name="Dougan E. K."/>
            <person name="Rhodes N."/>
            <person name="Thang M."/>
            <person name="Chan C."/>
        </authorList>
    </citation>
    <scope>NUCLEOTIDE SEQUENCE</scope>
</reference>
<feature type="domain" description="Helicase ATP-binding" evidence="2">
    <location>
        <begin position="109"/>
        <end position="243"/>
    </location>
</feature>
<dbReference type="PROSITE" id="PS51194">
    <property type="entry name" value="HELICASE_CTER"/>
    <property type="match status" value="1"/>
</dbReference>
<evidence type="ECO:0000313" key="4">
    <source>
        <dbReference type="EMBL" id="CAE7243300.1"/>
    </source>
</evidence>
<dbReference type="GO" id="GO:0005524">
    <property type="term" value="F:ATP binding"/>
    <property type="evidence" value="ECO:0007669"/>
    <property type="project" value="InterPro"/>
</dbReference>
<dbReference type="InterPro" id="IPR050742">
    <property type="entry name" value="Helicase_Restrict-Modif_Enz"/>
</dbReference>